<protein>
    <submittedName>
        <fullName evidence="1">Uncharacterized protein</fullName>
    </submittedName>
</protein>
<sequence>MAKFHQLLAVAEQAQPDCYIATIIADIDGDGTTETVLYGILPDDNYGIAPQVKAAVVEWVNKGQPVAPYVPPTAEELRSIMPALSRRQLLLGLISIGITEATVDAALAGDTEGMIEWKYASTFSRSHPLIADLSINFGLPPEQVDSLWLWAVGL</sequence>
<evidence type="ECO:0000313" key="2">
    <source>
        <dbReference type="Proteomes" id="UP000220353"/>
    </source>
</evidence>
<name>A0A2A6LRR1_RHIFR</name>
<dbReference type="RefSeq" id="WP_097587397.1">
    <property type="nucleotide sequence ID" value="NZ_NWTC01000022.1"/>
</dbReference>
<dbReference type="Proteomes" id="UP000220353">
    <property type="component" value="Unassembled WGS sequence"/>
</dbReference>
<comment type="caution">
    <text evidence="1">The sequence shown here is derived from an EMBL/GenBank/DDBJ whole genome shotgun (WGS) entry which is preliminary data.</text>
</comment>
<proteinExistence type="predicted"/>
<reference evidence="1 2" key="1">
    <citation type="submission" date="2017-09" db="EMBL/GenBank/DDBJ databases">
        <title>Comparative genomics of rhizobia isolated from Phaseolus vulgaris in China.</title>
        <authorList>
            <person name="Tong W."/>
        </authorList>
    </citation>
    <scope>NUCLEOTIDE SEQUENCE [LARGE SCALE GENOMIC DNA]</scope>
    <source>
        <strain evidence="1 2">PCH1</strain>
    </source>
</reference>
<evidence type="ECO:0000313" key="1">
    <source>
        <dbReference type="EMBL" id="PDT45343.1"/>
    </source>
</evidence>
<dbReference type="AlphaFoldDB" id="A0A2A6LRR1"/>
<organism evidence="1 2">
    <name type="scientific">Rhizobium fredii</name>
    <name type="common">Sinorhizobium fredii</name>
    <dbReference type="NCBI Taxonomy" id="380"/>
    <lineage>
        <taxon>Bacteria</taxon>
        <taxon>Pseudomonadati</taxon>
        <taxon>Pseudomonadota</taxon>
        <taxon>Alphaproteobacteria</taxon>
        <taxon>Hyphomicrobiales</taxon>
        <taxon>Rhizobiaceae</taxon>
        <taxon>Sinorhizobium/Ensifer group</taxon>
        <taxon>Sinorhizobium</taxon>
    </lineage>
</organism>
<dbReference type="EMBL" id="NWTC01000022">
    <property type="protein sequence ID" value="PDT45343.1"/>
    <property type="molecule type" value="Genomic_DNA"/>
</dbReference>
<accession>A0A2A6LRR1</accession>
<gene>
    <name evidence="1" type="ORF">CO661_24065</name>
</gene>